<dbReference type="AlphaFoldDB" id="A0A2A2L9X6"/>
<dbReference type="InterPro" id="IPR004911">
    <property type="entry name" value="Interferon-induced_GILT"/>
</dbReference>
<evidence type="ECO:0008006" key="7">
    <source>
        <dbReference type="Google" id="ProtNLM"/>
    </source>
</evidence>
<dbReference type="PANTHER" id="PTHR13234">
    <property type="entry name" value="GAMMA-INTERFERON INDUCIBLE LYSOSOMAL THIOL REDUCTASE GILT"/>
    <property type="match status" value="1"/>
</dbReference>
<dbReference type="OrthoDB" id="958254at2759"/>
<keyword evidence="4" id="KW-0732">Signal</keyword>
<dbReference type="Proteomes" id="UP000218231">
    <property type="component" value="Unassembled WGS sequence"/>
</dbReference>
<feature type="region of interest" description="Disordered" evidence="3">
    <location>
        <begin position="33"/>
        <end position="103"/>
    </location>
</feature>
<name>A0A2A2L9X6_9BILA</name>
<reference evidence="5 6" key="1">
    <citation type="journal article" date="2017" name="Curr. Biol.">
        <title>Genome architecture and evolution of a unichromosomal asexual nematode.</title>
        <authorList>
            <person name="Fradin H."/>
            <person name="Zegar C."/>
            <person name="Gutwein M."/>
            <person name="Lucas J."/>
            <person name="Kovtun M."/>
            <person name="Corcoran D."/>
            <person name="Baugh L.R."/>
            <person name="Kiontke K."/>
            <person name="Gunsalus K."/>
            <person name="Fitch D.H."/>
            <person name="Piano F."/>
        </authorList>
    </citation>
    <scope>NUCLEOTIDE SEQUENCE [LARGE SCALE GENOMIC DNA]</scope>
    <source>
        <strain evidence="5">PF1309</strain>
    </source>
</reference>
<comment type="caution">
    <text evidence="5">The sequence shown here is derived from an EMBL/GenBank/DDBJ whole genome shotgun (WGS) entry which is preliminary data.</text>
</comment>
<feature type="signal peptide" evidence="4">
    <location>
        <begin position="1"/>
        <end position="16"/>
    </location>
</feature>
<keyword evidence="2" id="KW-0325">Glycoprotein</keyword>
<organism evidence="5 6">
    <name type="scientific">Diploscapter pachys</name>
    <dbReference type="NCBI Taxonomy" id="2018661"/>
    <lineage>
        <taxon>Eukaryota</taxon>
        <taxon>Metazoa</taxon>
        <taxon>Ecdysozoa</taxon>
        <taxon>Nematoda</taxon>
        <taxon>Chromadorea</taxon>
        <taxon>Rhabditida</taxon>
        <taxon>Rhabditina</taxon>
        <taxon>Rhabditomorpha</taxon>
        <taxon>Rhabditoidea</taxon>
        <taxon>Rhabditidae</taxon>
        <taxon>Diploscapter</taxon>
    </lineage>
</organism>
<evidence type="ECO:0000256" key="3">
    <source>
        <dbReference type="SAM" id="MobiDB-lite"/>
    </source>
</evidence>
<accession>A0A2A2L9X6</accession>
<comment type="similarity">
    <text evidence="1">Belongs to the GILT family.</text>
</comment>
<dbReference type="GO" id="GO:0016671">
    <property type="term" value="F:oxidoreductase activity, acting on a sulfur group of donors, disulfide as acceptor"/>
    <property type="evidence" value="ECO:0007669"/>
    <property type="project" value="InterPro"/>
</dbReference>
<dbReference type="PANTHER" id="PTHR13234:SF24">
    <property type="entry name" value="GILT-LIKE PROTEIN ZK669.3"/>
    <property type="match status" value="1"/>
</dbReference>
<dbReference type="EMBL" id="LIAE01007017">
    <property type="protein sequence ID" value="PAV82865.1"/>
    <property type="molecule type" value="Genomic_DNA"/>
</dbReference>
<gene>
    <name evidence="5" type="ORF">WR25_21139</name>
</gene>
<feature type="chain" id="PRO_5012900717" description="EGF-like domain-containing protein" evidence="4">
    <location>
        <begin position="17"/>
        <end position="295"/>
    </location>
</feature>
<sequence length="295" mass="34351">MITFLIIGIFLQLTDGYRYHFYAWSNTPKGATQKQKGYFSDEAPPHLYSETTQMPVQQPEPEPAQYYRPEPRRYYSRPEPPRNYYSHPEPEPAPEPYQQTNQVNTSRNTVTIEVFGEGRCPDTTRFLAWHLGPTWNNYQDVVPINVIYHPFGLKSKCSCNEWGDYKCDCHHGERECKLNQLQACVIDQFPDPKVHMTTVVCIQGKKNIDEAGDRCIYDEYDRARLMNCALGNRGKELLSKHGKEKEKKVGMIPWVPWILIDGVRVKEAEKNLWQVLCDKYLHPRPSECPTGRMFA</sequence>
<evidence type="ECO:0000256" key="4">
    <source>
        <dbReference type="SAM" id="SignalP"/>
    </source>
</evidence>
<keyword evidence="6" id="KW-1185">Reference proteome</keyword>
<evidence type="ECO:0000313" key="5">
    <source>
        <dbReference type="EMBL" id="PAV82865.1"/>
    </source>
</evidence>
<protein>
    <recommendedName>
        <fullName evidence="7">EGF-like domain-containing protein</fullName>
    </recommendedName>
</protein>
<dbReference type="STRING" id="2018661.A0A2A2L9X6"/>
<evidence type="ECO:0000313" key="6">
    <source>
        <dbReference type="Proteomes" id="UP000218231"/>
    </source>
</evidence>
<evidence type="ECO:0000256" key="2">
    <source>
        <dbReference type="ARBA" id="ARBA00023180"/>
    </source>
</evidence>
<feature type="compositionally biased region" description="Low complexity" evidence="3">
    <location>
        <begin position="53"/>
        <end position="68"/>
    </location>
</feature>
<dbReference type="Pfam" id="PF03227">
    <property type="entry name" value="GILT"/>
    <property type="match status" value="1"/>
</dbReference>
<evidence type="ECO:0000256" key="1">
    <source>
        <dbReference type="ARBA" id="ARBA00005679"/>
    </source>
</evidence>
<proteinExistence type="inferred from homology"/>